<dbReference type="EMBL" id="JBHSXX010000001">
    <property type="protein sequence ID" value="MFC6865573.1"/>
    <property type="molecule type" value="Genomic_DNA"/>
</dbReference>
<keyword evidence="4" id="KW-1185">Reference proteome</keyword>
<dbReference type="PROSITE" id="PS51257">
    <property type="entry name" value="PROKAR_LIPOPROTEIN"/>
    <property type="match status" value="1"/>
</dbReference>
<name>A0ABW2BS05_9PSEU</name>
<evidence type="ECO:0000256" key="1">
    <source>
        <dbReference type="SAM" id="MobiDB-lite"/>
    </source>
</evidence>
<feature type="region of interest" description="Disordered" evidence="1">
    <location>
        <begin position="102"/>
        <end position="123"/>
    </location>
</feature>
<evidence type="ECO:0000313" key="4">
    <source>
        <dbReference type="Proteomes" id="UP001596337"/>
    </source>
</evidence>
<protein>
    <submittedName>
        <fullName evidence="3">DUF4333 domain-containing protein</fullName>
    </submittedName>
</protein>
<dbReference type="Pfam" id="PF14230">
    <property type="entry name" value="DUF4333"/>
    <property type="match status" value="1"/>
</dbReference>
<feature type="compositionally biased region" description="Pro residues" evidence="1">
    <location>
        <begin position="113"/>
        <end position="123"/>
    </location>
</feature>
<evidence type="ECO:0000313" key="3">
    <source>
        <dbReference type="EMBL" id="MFC6865573.1"/>
    </source>
</evidence>
<gene>
    <name evidence="3" type="ORF">ACFQGD_00265</name>
</gene>
<reference evidence="4" key="1">
    <citation type="journal article" date="2019" name="Int. J. Syst. Evol. Microbiol.">
        <title>The Global Catalogue of Microorganisms (GCM) 10K type strain sequencing project: providing services to taxonomists for standard genome sequencing and annotation.</title>
        <authorList>
            <consortium name="The Broad Institute Genomics Platform"/>
            <consortium name="The Broad Institute Genome Sequencing Center for Infectious Disease"/>
            <person name="Wu L."/>
            <person name="Ma J."/>
        </authorList>
    </citation>
    <scope>NUCLEOTIDE SEQUENCE [LARGE SCALE GENOMIC DNA]</scope>
    <source>
        <strain evidence="4">KCTC 32255</strain>
    </source>
</reference>
<feature type="domain" description="DUF4333" evidence="2">
    <location>
        <begin position="18"/>
        <end position="89"/>
    </location>
</feature>
<dbReference type="InterPro" id="IPR025637">
    <property type="entry name" value="DUF4333"/>
</dbReference>
<comment type="caution">
    <text evidence="3">The sequence shown here is derived from an EMBL/GenBank/DDBJ whole genome shotgun (WGS) entry which is preliminary data.</text>
</comment>
<feature type="compositionally biased region" description="Low complexity" evidence="1">
    <location>
        <begin position="102"/>
        <end position="112"/>
    </location>
</feature>
<dbReference type="RefSeq" id="WP_345391922.1">
    <property type="nucleotide sequence ID" value="NZ_BAABLA010000007.1"/>
</dbReference>
<sequence length="123" mass="12269">MVRRGLIAAAVASAGILVTGGCGTGTEDVISDADLEQGVADALRKANTPPEDLDCDGPVKAQIAEITTCTMSADGVDYEVEVVVTAVDGGSASYEIELKQAASSTATESAPAGAPPSQTPSSR</sequence>
<organism evidence="3 4">
    <name type="scientific">Haloechinothrix salitolerans</name>
    <dbReference type="NCBI Taxonomy" id="926830"/>
    <lineage>
        <taxon>Bacteria</taxon>
        <taxon>Bacillati</taxon>
        <taxon>Actinomycetota</taxon>
        <taxon>Actinomycetes</taxon>
        <taxon>Pseudonocardiales</taxon>
        <taxon>Pseudonocardiaceae</taxon>
        <taxon>Haloechinothrix</taxon>
    </lineage>
</organism>
<evidence type="ECO:0000259" key="2">
    <source>
        <dbReference type="Pfam" id="PF14230"/>
    </source>
</evidence>
<proteinExistence type="predicted"/>
<accession>A0ABW2BS05</accession>
<dbReference type="Proteomes" id="UP001596337">
    <property type="component" value="Unassembled WGS sequence"/>
</dbReference>